<proteinExistence type="predicted"/>
<evidence type="ECO:0008006" key="3">
    <source>
        <dbReference type="Google" id="ProtNLM"/>
    </source>
</evidence>
<reference evidence="2" key="1">
    <citation type="journal article" date="2019" name="Int. J. Syst. Evol. Microbiol.">
        <title>The Global Catalogue of Microorganisms (GCM) 10K type strain sequencing project: providing services to taxonomists for standard genome sequencing and annotation.</title>
        <authorList>
            <consortium name="The Broad Institute Genomics Platform"/>
            <consortium name="The Broad Institute Genome Sequencing Center for Infectious Disease"/>
            <person name="Wu L."/>
            <person name="Ma J."/>
        </authorList>
    </citation>
    <scope>NUCLEOTIDE SEQUENCE [LARGE SCALE GENOMIC DNA]</scope>
    <source>
        <strain evidence="2">JCM 4416</strain>
    </source>
</reference>
<name>A0ABQ2TKU0_STREZ</name>
<sequence>MSRAKLNRSRPADTVEEILAKAGDALRARRRPFNEADGLRRLARKSPLPRAQETALVTRARRQLSVLTRLYLKDAQAARHVEELAASLGDDGDGNRHPPFEDLDIDGAQLFGCMLHLAGHPQSAQFWWELAAGAGHLGATYCLHLHHTAQGARAQAIHWLDQFRLQAIDLDEEFLLGAARFTQWMHEHWPPTAHPSLLDEVLRLALYHSDDQPLVCRPERQIADRLHHLADHRA</sequence>
<gene>
    <name evidence="1" type="ORF">GCM10010285_62720</name>
</gene>
<dbReference type="EMBL" id="BMTX01000035">
    <property type="protein sequence ID" value="GGS75678.1"/>
    <property type="molecule type" value="Genomic_DNA"/>
</dbReference>
<protein>
    <recommendedName>
        <fullName evidence="3">Sel1 repeat family protein</fullName>
    </recommendedName>
</protein>
<dbReference type="Proteomes" id="UP000597853">
    <property type="component" value="Unassembled WGS sequence"/>
</dbReference>
<evidence type="ECO:0000313" key="1">
    <source>
        <dbReference type="EMBL" id="GGS75678.1"/>
    </source>
</evidence>
<accession>A0ABQ2TKU0</accession>
<organism evidence="1 2">
    <name type="scientific">Streptomyces pseudogriseolus</name>
    <name type="common">Streptomyces gancidicus</name>
    <name type="synonym">Streptomyces rubiginosus</name>
    <dbReference type="NCBI Taxonomy" id="36817"/>
    <lineage>
        <taxon>Bacteria</taxon>
        <taxon>Bacillati</taxon>
        <taxon>Actinomycetota</taxon>
        <taxon>Actinomycetes</taxon>
        <taxon>Kitasatosporales</taxon>
        <taxon>Streptomycetaceae</taxon>
        <taxon>Streptomyces</taxon>
        <taxon>Streptomyces pseudogriseolus group</taxon>
    </lineage>
</organism>
<comment type="caution">
    <text evidence="1">The sequence shown here is derived from an EMBL/GenBank/DDBJ whole genome shotgun (WGS) entry which is preliminary data.</text>
</comment>
<keyword evidence="2" id="KW-1185">Reference proteome</keyword>
<evidence type="ECO:0000313" key="2">
    <source>
        <dbReference type="Proteomes" id="UP000597853"/>
    </source>
</evidence>